<dbReference type="AlphaFoldDB" id="K1ZJ79"/>
<dbReference type="SUPFAM" id="SSF53474">
    <property type="entry name" value="alpha/beta-Hydrolases"/>
    <property type="match status" value="1"/>
</dbReference>
<name>K1ZJ79_9BACT</name>
<dbReference type="EMBL" id="AMFJ01028855">
    <property type="protein sequence ID" value="EKD44478.1"/>
    <property type="molecule type" value="Genomic_DNA"/>
</dbReference>
<sequence>MAPSFESNSFEHPSFERMWGDFEWAKELLPEPREATPEQIQKSKEHNTLANRLYQQNSITEALLRSNFEEGFSKNLDVIWRTGDISFLTWDEGKNINISIHSKEGVPEKKIDERISEPLKPREITLPQTEKQTKNPDTLGEKEKLTTYAELSDLAYVDFISVPDPKDLTKTSQKISKVHLDPLAFPNFKMIAEGKIPEKPTEDERIIMTYLDTHKNDINNPVEQWIRRAKNDRKIAPDIADLLRLASGWSKQYQNTIQYAGLDEKYQTTMIDTNPNLPSVSKIPSSEIMTEGGSRMIDAMEHLRTIKEKQASTTLDMIRGKGFEIVDYFPNEINKDKTSSGFGAICLKDKMGNMHFAIRWTELTDWGDIVADMRLAMKHVPENQTQDLITFFERNLKDLPKDQKVSITGHSLWGALTQIASVMYAERVGESYTFNSPGAKKLNINPEGKSEIIRWKFEKFRDFEYNGGNEWSVESRITNARWAEWPSIISNLGEDIGNYEILLKSLKSHSITEVIRYINELKEGSLELQRHYVWPDKKEETSTPSF</sequence>
<comment type="caution">
    <text evidence="1">The sequence shown here is derived from an EMBL/GenBank/DDBJ whole genome shotgun (WGS) entry which is preliminary data.</text>
</comment>
<dbReference type="InterPro" id="IPR029058">
    <property type="entry name" value="AB_hydrolase_fold"/>
</dbReference>
<accession>K1ZJ79</accession>
<evidence type="ECO:0000313" key="1">
    <source>
        <dbReference type="EMBL" id="EKD44478.1"/>
    </source>
</evidence>
<reference evidence="1" key="1">
    <citation type="journal article" date="2012" name="Science">
        <title>Fermentation, hydrogen, and sulfur metabolism in multiple uncultivated bacterial phyla.</title>
        <authorList>
            <person name="Wrighton K.C."/>
            <person name="Thomas B.C."/>
            <person name="Sharon I."/>
            <person name="Miller C.S."/>
            <person name="Castelle C.J."/>
            <person name="VerBerkmoes N.C."/>
            <person name="Wilkins M.J."/>
            <person name="Hettich R.L."/>
            <person name="Lipton M.S."/>
            <person name="Williams K.H."/>
            <person name="Long P.E."/>
            <person name="Banfield J.F."/>
        </authorList>
    </citation>
    <scope>NUCLEOTIDE SEQUENCE [LARGE SCALE GENOMIC DNA]</scope>
</reference>
<dbReference type="Gene3D" id="3.40.50.1820">
    <property type="entry name" value="alpha/beta hydrolase"/>
    <property type="match status" value="1"/>
</dbReference>
<gene>
    <name evidence="1" type="ORF">ACD_71C00124G0005</name>
</gene>
<organism evidence="1">
    <name type="scientific">uncultured bacterium</name>
    <name type="common">gcode 4</name>
    <dbReference type="NCBI Taxonomy" id="1234023"/>
    <lineage>
        <taxon>Bacteria</taxon>
        <taxon>environmental samples</taxon>
    </lineage>
</organism>
<proteinExistence type="predicted"/>
<protein>
    <submittedName>
        <fullName evidence="1">Lipase family protein</fullName>
    </submittedName>
</protein>